<comment type="caution">
    <text evidence="3">The sequence shown here is derived from an EMBL/GenBank/DDBJ whole genome shotgun (WGS) entry which is preliminary data.</text>
</comment>
<reference evidence="3 4" key="1">
    <citation type="journal article" date="2019" name="Int. J. Syst. Evol. Microbiol.">
        <title>The Global Catalogue of Microorganisms (GCM) 10K type strain sequencing project: providing services to taxonomists for standard genome sequencing and annotation.</title>
        <authorList>
            <consortium name="The Broad Institute Genomics Platform"/>
            <consortium name="The Broad Institute Genome Sequencing Center for Infectious Disease"/>
            <person name="Wu L."/>
            <person name="Ma J."/>
        </authorList>
    </citation>
    <scope>NUCLEOTIDE SEQUENCE [LARGE SCALE GENOMIC DNA]</scope>
    <source>
        <strain evidence="3 4">JCM 10696</strain>
    </source>
</reference>
<gene>
    <name evidence="3" type="ORF">GCM10009550_44600</name>
</gene>
<evidence type="ECO:0000313" key="4">
    <source>
        <dbReference type="Proteomes" id="UP001500665"/>
    </source>
</evidence>
<keyword evidence="2" id="KW-0079">Bacteriocin immunity</keyword>
<dbReference type="SUPFAM" id="SSF47345">
    <property type="entry name" value="Colicin E immunity proteins"/>
    <property type="match status" value="1"/>
</dbReference>
<dbReference type="InterPro" id="IPR000290">
    <property type="entry name" value="Colicin_pyocin"/>
</dbReference>
<dbReference type="Gene3D" id="1.10.1200.20">
    <property type="entry name" value="Colicin E immunity protein"/>
    <property type="match status" value="1"/>
</dbReference>
<dbReference type="Proteomes" id="UP001500665">
    <property type="component" value="Unassembled WGS sequence"/>
</dbReference>
<dbReference type="InterPro" id="IPR035900">
    <property type="entry name" value="Colicin_E_sf"/>
</dbReference>
<evidence type="ECO:0000256" key="2">
    <source>
        <dbReference type="ARBA" id="ARBA00023025"/>
    </source>
</evidence>
<organism evidence="3 4">
    <name type="scientific">Actinocorallia libanotica</name>
    <dbReference type="NCBI Taxonomy" id="46162"/>
    <lineage>
        <taxon>Bacteria</taxon>
        <taxon>Bacillati</taxon>
        <taxon>Actinomycetota</taxon>
        <taxon>Actinomycetes</taxon>
        <taxon>Streptosporangiales</taxon>
        <taxon>Thermomonosporaceae</taxon>
        <taxon>Actinocorallia</taxon>
    </lineage>
</organism>
<comment type="similarity">
    <text evidence="1">Belongs to the colicins ColE2/ColE8/ColE9 and pyocins S1/S2 family.</text>
</comment>
<evidence type="ECO:0000313" key="3">
    <source>
        <dbReference type="EMBL" id="GAA0957356.1"/>
    </source>
</evidence>
<accession>A0ABN1RHI1</accession>
<dbReference type="EMBL" id="BAAAHH010000019">
    <property type="protein sequence ID" value="GAA0957356.1"/>
    <property type="molecule type" value="Genomic_DNA"/>
</dbReference>
<name>A0ABN1RHI1_9ACTN</name>
<dbReference type="Pfam" id="PF01320">
    <property type="entry name" value="Colicin_Pyocin"/>
    <property type="match status" value="1"/>
</dbReference>
<protein>
    <recommendedName>
        <fullName evidence="5">Colicin immunity protein/pyocin immunity protein</fullName>
    </recommendedName>
</protein>
<sequence length="74" mass="8496">MTRAELVELTERIMRGDYADDEEAYALLDTLKRETGHPRVSDLIFWPHHEVPGRSDLSAEEVVEHALGHRPFAL</sequence>
<evidence type="ECO:0008006" key="5">
    <source>
        <dbReference type="Google" id="ProtNLM"/>
    </source>
</evidence>
<keyword evidence="4" id="KW-1185">Reference proteome</keyword>
<dbReference type="RefSeq" id="WP_344242838.1">
    <property type="nucleotide sequence ID" value="NZ_BAAAHH010000019.1"/>
</dbReference>
<evidence type="ECO:0000256" key="1">
    <source>
        <dbReference type="ARBA" id="ARBA00009346"/>
    </source>
</evidence>
<proteinExistence type="inferred from homology"/>